<reference evidence="2 3" key="1">
    <citation type="journal article" date="2013" name="Genome Announc.">
        <title>Draft genome sequence of an Actinobacterium, Brachybacterium muris strain UCD-AY4.</title>
        <authorList>
            <person name="Lo J.R."/>
            <person name="Lang J.M."/>
            <person name="Darling A.E."/>
            <person name="Eisen J.A."/>
            <person name="Coil D.A."/>
        </authorList>
    </citation>
    <scope>NUCLEOTIDE SEQUENCE [LARGE SCALE GENOMIC DNA]</scope>
    <source>
        <strain evidence="2 3">UCD-AY4</strain>
    </source>
</reference>
<organism evidence="2 3">
    <name type="scientific">Brachybacterium muris UCD-AY4</name>
    <dbReference type="NCBI Taxonomy" id="1249481"/>
    <lineage>
        <taxon>Bacteria</taxon>
        <taxon>Bacillati</taxon>
        <taxon>Actinomycetota</taxon>
        <taxon>Actinomycetes</taxon>
        <taxon>Micrococcales</taxon>
        <taxon>Dermabacteraceae</taxon>
        <taxon>Brachybacterium</taxon>
    </lineage>
</organism>
<gene>
    <name evidence="2" type="ORF">D641_0111910</name>
</gene>
<evidence type="ECO:0000256" key="1">
    <source>
        <dbReference type="SAM" id="MobiDB-lite"/>
    </source>
</evidence>
<feature type="region of interest" description="Disordered" evidence="1">
    <location>
        <begin position="172"/>
        <end position="191"/>
    </location>
</feature>
<evidence type="ECO:0000313" key="2">
    <source>
        <dbReference type="EMBL" id="EYT48593.1"/>
    </source>
</evidence>
<dbReference type="EMBL" id="AORC01000014">
    <property type="protein sequence ID" value="EYT48593.1"/>
    <property type="molecule type" value="Genomic_DNA"/>
</dbReference>
<dbReference type="Proteomes" id="UP000019754">
    <property type="component" value="Unassembled WGS sequence"/>
</dbReference>
<dbReference type="HOGENOM" id="CLU_078449_0_0_11"/>
<name>A0A022KS73_9MICO</name>
<dbReference type="RefSeq" id="WP_017823730.1">
    <property type="nucleotide sequence ID" value="NZ_AORC01000014.1"/>
</dbReference>
<dbReference type="STRING" id="1249481.D641_0111910"/>
<sequence length="305" mass="30166">MSGPLVTALRAELERTNFAGRTVTLAEGAAASGAVALITAVLGRRVDALVLAGVGALGLADDLLEPRQRRAGRAVAKGLRGHLGALRAGRLTTGAAKALGIPVLALLATAAAPGERSGRWGAAHVAQVLTDAALVAGSANLVNLLDLRPGRALKVVLPAAVALTVTPLPTAADQEATGGGRAAGSDRGAGRGRSGRALGAAALIPAAAALVPDLREHGMLGDAGANALGAAVGLAVTRRTTPPVRLGLLAGVAALTLASERVSFSAVIDRTPLLRTLDRWGRIPLPAEPGSGSLKSTGADPGQVG</sequence>
<evidence type="ECO:0000313" key="3">
    <source>
        <dbReference type="Proteomes" id="UP000019754"/>
    </source>
</evidence>
<feature type="region of interest" description="Disordered" evidence="1">
    <location>
        <begin position="285"/>
        <end position="305"/>
    </location>
</feature>
<accession>A0A022KS73</accession>
<dbReference type="AlphaFoldDB" id="A0A022KS73"/>
<proteinExistence type="predicted"/>
<keyword evidence="3" id="KW-1185">Reference proteome</keyword>
<evidence type="ECO:0008006" key="4">
    <source>
        <dbReference type="Google" id="ProtNLM"/>
    </source>
</evidence>
<comment type="caution">
    <text evidence="2">The sequence shown here is derived from an EMBL/GenBank/DDBJ whole genome shotgun (WGS) entry which is preliminary data.</text>
</comment>
<protein>
    <recommendedName>
        <fullName evidence="4">Glycosyl transferase</fullName>
    </recommendedName>
</protein>